<accession>A0A242NGE7</accession>
<reference evidence="4 5" key="1">
    <citation type="submission" date="2017-03" db="EMBL/GenBank/DDBJ databases">
        <title>Comparative genomics of honeybee gut symbionts reveal geographically distinct and subgroup specific antibiotic resistance.</title>
        <authorList>
            <person name="Ludvigsen J."/>
            <person name="Porcellato D."/>
            <person name="Labee-Lund T.M."/>
            <person name="Amdam G.V."/>
            <person name="Rudi K."/>
        </authorList>
    </citation>
    <scope>NUCLEOTIDE SEQUENCE [LARGE SCALE GENOMIC DNA]</scope>
    <source>
        <strain evidence="2 5">A-7-12</strain>
        <strain evidence="3 4">A-9-12</strain>
    </source>
</reference>
<feature type="signal peptide" evidence="1">
    <location>
        <begin position="1"/>
        <end position="23"/>
    </location>
</feature>
<evidence type="ECO:0000313" key="3">
    <source>
        <dbReference type="EMBL" id="OTQ08172.1"/>
    </source>
</evidence>
<dbReference type="AlphaFoldDB" id="A0A242NGE7"/>
<evidence type="ECO:0000313" key="5">
    <source>
        <dbReference type="Proteomes" id="UP000194977"/>
    </source>
</evidence>
<evidence type="ECO:0000313" key="2">
    <source>
        <dbReference type="EMBL" id="OTP98918.1"/>
    </source>
</evidence>
<keyword evidence="1" id="KW-0732">Signal</keyword>
<evidence type="ECO:0000313" key="4">
    <source>
        <dbReference type="Proteomes" id="UP000194800"/>
    </source>
</evidence>
<feature type="chain" id="PRO_5013032109" evidence="1">
    <location>
        <begin position="24"/>
        <end position="145"/>
    </location>
</feature>
<dbReference type="RefSeq" id="WP_086272643.1">
    <property type="nucleotide sequence ID" value="NZ_MZNE01000027.1"/>
</dbReference>
<dbReference type="EMBL" id="NARP01000023">
    <property type="protein sequence ID" value="OTP98918.1"/>
    <property type="molecule type" value="Genomic_DNA"/>
</dbReference>
<dbReference type="Proteomes" id="UP000194800">
    <property type="component" value="Unassembled WGS sequence"/>
</dbReference>
<proteinExistence type="predicted"/>
<keyword evidence="4" id="KW-1185">Reference proteome</keyword>
<name>A0A242NGE7_9GAMM</name>
<gene>
    <name evidence="3" type="ORF">B6C91_13165</name>
    <name evidence="2" type="ORF">B6D08_09180</name>
</gene>
<sequence>MKKIITATLSLAACLLFTSSGFADYESKLARELASWVKKDLNKTYGNFPIKVDDKISLTNISSKGPTIIYDYRYKAKSVKFSQKDVDSFSELLFDEELCQNEEIVSFFKEKDIEWVNRFTFKDKKTMSSSFHIKDICDKISTNDF</sequence>
<evidence type="ECO:0000256" key="1">
    <source>
        <dbReference type="SAM" id="SignalP"/>
    </source>
</evidence>
<comment type="caution">
    <text evidence="2">The sequence shown here is derived from an EMBL/GenBank/DDBJ whole genome shotgun (WGS) entry which is preliminary data.</text>
</comment>
<dbReference type="EMBL" id="NART01000103">
    <property type="protein sequence ID" value="OTQ08172.1"/>
    <property type="molecule type" value="Genomic_DNA"/>
</dbReference>
<protein>
    <submittedName>
        <fullName evidence="2">Uncharacterized protein</fullName>
    </submittedName>
</protein>
<organism evidence="2 5">
    <name type="scientific">Gilliamella apicola</name>
    <dbReference type="NCBI Taxonomy" id="1196095"/>
    <lineage>
        <taxon>Bacteria</taxon>
        <taxon>Pseudomonadati</taxon>
        <taxon>Pseudomonadota</taxon>
        <taxon>Gammaproteobacteria</taxon>
        <taxon>Orbales</taxon>
        <taxon>Orbaceae</taxon>
        <taxon>Gilliamella</taxon>
    </lineage>
</organism>
<dbReference type="OrthoDB" id="7065569at2"/>
<dbReference type="Proteomes" id="UP000194977">
    <property type="component" value="Unassembled WGS sequence"/>
</dbReference>